<dbReference type="Pfam" id="PF08241">
    <property type="entry name" value="Methyltransf_11"/>
    <property type="match status" value="1"/>
</dbReference>
<reference evidence="3" key="1">
    <citation type="journal article" date="2019" name="Int. J. Syst. Evol. Microbiol.">
        <title>The Global Catalogue of Microorganisms (GCM) 10K type strain sequencing project: providing services to taxonomists for standard genome sequencing and annotation.</title>
        <authorList>
            <consortium name="The Broad Institute Genomics Platform"/>
            <consortium name="The Broad Institute Genome Sequencing Center for Infectious Disease"/>
            <person name="Wu L."/>
            <person name="Ma J."/>
        </authorList>
    </citation>
    <scope>NUCLEOTIDE SEQUENCE [LARGE SCALE GENOMIC DNA]</scope>
    <source>
        <strain evidence="3">JCM 16013</strain>
    </source>
</reference>
<accession>A0ABP5CMN9</accession>
<comment type="caution">
    <text evidence="2">The sequence shown here is derived from an EMBL/GenBank/DDBJ whole genome shotgun (WGS) entry which is preliminary data.</text>
</comment>
<dbReference type="EMBL" id="BAAAQM010000011">
    <property type="protein sequence ID" value="GAA1966241.1"/>
    <property type="molecule type" value="Genomic_DNA"/>
</dbReference>
<proteinExistence type="predicted"/>
<evidence type="ECO:0000313" key="3">
    <source>
        <dbReference type="Proteomes" id="UP001499854"/>
    </source>
</evidence>
<organism evidence="2 3">
    <name type="scientific">Catenulispora subtropica</name>
    <dbReference type="NCBI Taxonomy" id="450798"/>
    <lineage>
        <taxon>Bacteria</taxon>
        <taxon>Bacillati</taxon>
        <taxon>Actinomycetota</taxon>
        <taxon>Actinomycetes</taxon>
        <taxon>Catenulisporales</taxon>
        <taxon>Catenulisporaceae</taxon>
        <taxon>Catenulispora</taxon>
    </lineage>
</organism>
<gene>
    <name evidence="2" type="ORF">GCM10009838_24940</name>
</gene>
<evidence type="ECO:0000313" key="2">
    <source>
        <dbReference type="EMBL" id="GAA1966241.1"/>
    </source>
</evidence>
<feature type="domain" description="Methyltransferase type 11" evidence="1">
    <location>
        <begin position="45"/>
        <end position="133"/>
    </location>
</feature>
<dbReference type="PANTHER" id="PTHR43591:SF24">
    <property type="entry name" value="2-METHOXY-6-POLYPRENYL-1,4-BENZOQUINOL METHYLASE, MITOCHONDRIAL"/>
    <property type="match status" value="1"/>
</dbReference>
<evidence type="ECO:0000259" key="1">
    <source>
        <dbReference type="Pfam" id="PF08241"/>
    </source>
</evidence>
<dbReference type="RefSeq" id="WP_344657124.1">
    <property type="nucleotide sequence ID" value="NZ_BAAAQM010000011.1"/>
</dbReference>
<dbReference type="InterPro" id="IPR029063">
    <property type="entry name" value="SAM-dependent_MTases_sf"/>
</dbReference>
<name>A0ABP5CMN9_9ACTN</name>
<keyword evidence="3" id="KW-1185">Reference proteome</keyword>
<dbReference type="InterPro" id="IPR013216">
    <property type="entry name" value="Methyltransf_11"/>
</dbReference>
<dbReference type="PANTHER" id="PTHR43591">
    <property type="entry name" value="METHYLTRANSFERASE"/>
    <property type="match status" value="1"/>
</dbReference>
<dbReference type="SUPFAM" id="SSF53335">
    <property type="entry name" value="S-adenosyl-L-methionine-dependent methyltransferases"/>
    <property type="match status" value="1"/>
</dbReference>
<sequence>MARIDYDPATAASFKEVREIPRDGLTAWKDAIAQHLDPVNGMTVVDVGAGTGAFAAALCDWFPVKVIAVEPAAAMRTLIPRRPDIEILDGHAAAIPVPQASADAAWLSTVTHHIPDLRAAAREIRRVLRPDAPVLIRNAFAGRHERLRIARWFPEVTRLLDTYPTVEQTCQAFAAAGFAPTSLEPVPQTDITSLTELLDRLDTLRGADTLMRSLTDAEYQRGKHRLREAAASETPGDVDLTSALDLLVLR</sequence>
<dbReference type="Gene3D" id="3.40.50.150">
    <property type="entry name" value="Vaccinia Virus protein VP39"/>
    <property type="match status" value="1"/>
</dbReference>
<protein>
    <recommendedName>
        <fullName evidence="1">Methyltransferase type 11 domain-containing protein</fullName>
    </recommendedName>
</protein>
<dbReference type="Proteomes" id="UP001499854">
    <property type="component" value="Unassembled WGS sequence"/>
</dbReference>